<dbReference type="Gene3D" id="1.25.40.10">
    <property type="entry name" value="Tetratricopeptide repeat domain"/>
    <property type="match status" value="1"/>
</dbReference>
<accession>A0A1I6GXH0</accession>
<dbReference type="Pfam" id="PF19413">
    <property type="entry name" value="YaiO"/>
    <property type="match status" value="1"/>
</dbReference>
<dbReference type="NCBIfam" id="TIGR04390">
    <property type="entry name" value="OMP_YaiO_dom"/>
    <property type="match status" value="1"/>
</dbReference>
<feature type="domain" description="YaiO beta-barrel" evidence="1">
    <location>
        <begin position="161"/>
        <end position="329"/>
    </location>
</feature>
<dbReference type="STRING" id="400055.SAMN04490243_1859"/>
<dbReference type="InterPro" id="IPR011990">
    <property type="entry name" value="TPR-like_helical_dom_sf"/>
</dbReference>
<dbReference type="InterPro" id="IPR030887">
    <property type="entry name" value="Beta-barrel_YaiO"/>
</dbReference>
<gene>
    <name evidence="2" type="ORF">SAMN04490243_1859</name>
</gene>
<dbReference type="RefSeq" id="WP_092982330.1">
    <property type="nucleotide sequence ID" value="NZ_FOYQ01000002.1"/>
</dbReference>
<dbReference type="EMBL" id="FOYQ01000002">
    <property type="protein sequence ID" value="SFR46878.1"/>
    <property type="molecule type" value="Genomic_DNA"/>
</dbReference>
<name>A0A1I6GXH0_9FLAO</name>
<evidence type="ECO:0000313" key="3">
    <source>
        <dbReference type="Proteomes" id="UP000199534"/>
    </source>
</evidence>
<organism evidence="2 3">
    <name type="scientific">Robiginitalea myxolifaciens</name>
    <dbReference type="NCBI Taxonomy" id="400055"/>
    <lineage>
        <taxon>Bacteria</taxon>
        <taxon>Pseudomonadati</taxon>
        <taxon>Bacteroidota</taxon>
        <taxon>Flavobacteriia</taxon>
        <taxon>Flavobacteriales</taxon>
        <taxon>Flavobacteriaceae</taxon>
        <taxon>Robiginitalea</taxon>
    </lineage>
</organism>
<dbReference type="Pfam" id="PF14559">
    <property type="entry name" value="TPR_19"/>
    <property type="match status" value="1"/>
</dbReference>
<proteinExistence type="predicted"/>
<dbReference type="AlphaFoldDB" id="A0A1I6GXH0"/>
<protein>
    <submittedName>
        <fullName evidence="2">Outer membrane protein, YaiO family</fullName>
    </submittedName>
</protein>
<reference evidence="2 3" key="1">
    <citation type="submission" date="2016-10" db="EMBL/GenBank/DDBJ databases">
        <authorList>
            <person name="de Groot N.N."/>
        </authorList>
    </citation>
    <scope>NUCLEOTIDE SEQUENCE [LARGE SCALE GENOMIC DNA]</scope>
    <source>
        <strain evidence="2 3">DSM 21019</strain>
    </source>
</reference>
<dbReference type="OrthoDB" id="742239at2"/>
<keyword evidence="3" id="KW-1185">Reference proteome</keyword>
<evidence type="ECO:0000259" key="1">
    <source>
        <dbReference type="Pfam" id="PF19413"/>
    </source>
</evidence>
<evidence type="ECO:0000313" key="2">
    <source>
        <dbReference type="EMBL" id="SFR46878.1"/>
    </source>
</evidence>
<dbReference type="SUPFAM" id="SSF48452">
    <property type="entry name" value="TPR-like"/>
    <property type="match status" value="1"/>
</dbReference>
<dbReference type="Proteomes" id="UP000199534">
    <property type="component" value="Unassembled WGS sequence"/>
</dbReference>
<sequence length="399" mass="46058">MKLVLRIALYVILGLPCLLTGQEQPVKYDPDRAFEFARQLANAGKYGPAQDTLQSILNDFPEYSDVENLLAKTYSWEGKYDTARRHFNRITSRDRKQVEVWEASVRNEVFAGNLSLAIGLAGKGLHYMPGNERLQELQRQLIDRASNPSAEENEKQLRHFIAFDNAVEVFDQQFEPMVYTQLEYQYAGEWGKVLPRLNYNYRFETSGMQYELDVYPKISKRFSGYVNYGFSDSEIFPAHRAGGELSYEYKEGREASLGMRYLDFRTTQATLVTGSMGWYWGNNYLSARPFVSLFKDRQPGFSGNVLYRRYLKDANTYLGLRGIYGFNPELRQFRSGDVLLAETLLFVESQELQLEYQFAVAGGKHRYRAQLGVSRQEFVAEAGSFFWVLRGGIRYQLGL</sequence>